<gene>
    <name evidence="8" type="ordered locus">Dshi_2195</name>
</gene>
<keyword evidence="4" id="KW-0472">Membrane</keyword>
<dbReference type="Pfam" id="PF08085">
    <property type="entry name" value="Entericidin"/>
    <property type="match status" value="1"/>
</dbReference>
<dbReference type="GO" id="GO:0016020">
    <property type="term" value="C:membrane"/>
    <property type="evidence" value="ECO:0007669"/>
    <property type="project" value="InterPro"/>
</dbReference>
<evidence type="ECO:0000313" key="9">
    <source>
        <dbReference type="Proteomes" id="UP000006833"/>
    </source>
</evidence>
<accession>A8LQR4</accession>
<dbReference type="KEGG" id="dsh:Dshi_2195"/>
<dbReference type="RefSeq" id="WP_012178862.1">
    <property type="nucleotide sequence ID" value="NC_009952.1"/>
</dbReference>
<evidence type="ECO:0000256" key="7">
    <source>
        <dbReference type="SAM" id="SignalP"/>
    </source>
</evidence>
<evidence type="ECO:0000256" key="3">
    <source>
        <dbReference type="ARBA" id="ARBA00022729"/>
    </source>
</evidence>
<dbReference type="Proteomes" id="UP000006833">
    <property type="component" value="Chromosome"/>
</dbReference>
<dbReference type="EMBL" id="CP000830">
    <property type="protein sequence ID" value="ABV93931.1"/>
    <property type="molecule type" value="Genomic_DNA"/>
</dbReference>
<dbReference type="HOGENOM" id="CLU_193827_8_0_5"/>
<keyword evidence="6" id="KW-0449">Lipoprotein</keyword>
<evidence type="ECO:0000256" key="6">
    <source>
        <dbReference type="ARBA" id="ARBA00023288"/>
    </source>
</evidence>
<feature type="chain" id="PRO_5002723022" description="Entericidin EcnAB" evidence="7">
    <location>
        <begin position="22"/>
        <end position="45"/>
    </location>
</feature>
<name>A8LQR4_DINSH</name>
<evidence type="ECO:0000256" key="1">
    <source>
        <dbReference type="ARBA" id="ARBA00010296"/>
    </source>
</evidence>
<dbReference type="PROSITE" id="PS51257">
    <property type="entry name" value="PROKAR_LIPOPROTEIN"/>
    <property type="match status" value="1"/>
</dbReference>
<reference evidence="9" key="1">
    <citation type="journal article" date="2010" name="ISME J.">
        <title>The complete genome sequence of the algal symbiont Dinoroseobacter shibae: a hitchhiker's guide to life in the sea.</title>
        <authorList>
            <person name="Wagner-Dobler I."/>
            <person name="Ballhausen B."/>
            <person name="Berger M."/>
            <person name="Brinkhoff T."/>
            <person name="Buchholz I."/>
            <person name="Bunk B."/>
            <person name="Cypionka H."/>
            <person name="Daniel R."/>
            <person name="Drepper T."/>
            <person name="Gerdts G."/>
            <person name="Hahnke S."/>
            <person name="Han C."/>
            <person name="Jahn D."/>
            <person name="Kalhoefer D."/>
            <person name="Kiss H."/>
            <person name="Klenk H.P."/>
            <person name="Kyrpides N."/>
            <person name="Liebl W."/>
            <person name="Liesegang H."/>
            <person name="Meincke L."/>
            <person name="Pati A."/>
            <person name="Petersen J."/>
            <person name="Piekarski T."/>
            <person name="Pommerenke C."/>
            <person name="Pradella S."/>
            <person name="Pukall R."/>
            <person name="Rabus R."/>
            <person name="Stackebrandt E."/>
            <person name="Thole S."/>
            <person name="Thompson L."/>
            <person name="Tielen P."/>
            <person name="Tomasch J."/>
            <person name="von Jan M."/>
            <person name="Wanphrut N."/>
            <person name="Wichels A."/>
            <person name="Zech H."/>
            <person name="Simon M."/>
        </authorList>
    </citation>
    <scope>NUCLEOTIDE SEQUENCE [LARGE SCALE GENOMIC DNA]</scope>
    <source>
        <strain evidence="9">DSM 16493 / NCIMB 14021 / DFL 12</strain>
    </source>
</reference>
<dbReference type="eggNOG" id="COG5510">
    <property type="taxonomic scope" value="Bacteria"/>
</dbReference>
<keyword evidence="9" id="KW-1185">Reference proteome</keyword>
<protein>
    <recommendedName>
        <fullName evidence="10">Entericidin EcnAB</fullName>
    </recommendedName>
</protein>
<organism evidence="8 9">
    <name type="scientific">Dinoroseobacter shibae (strain DSM 16493 / NCIMB 14021 / DFL 12)</name>
    <dbReference type="NCBI Taxonomy" id="398580"/>
    <lineage>
        <taxon>Bacteria</taxon>
        <taxon>Pseudomonadati</taxon>
        <taxon>Pseudomonadota</taxon>
        <taxon>Alphaproteobacteria</taxon>
        <taxon>Rhodobacterales</taxon>
        <taxon>Roseobacteraceae</taxon>
        <taxon>Dinoroseobacter</taxon>
    </lineage>
</organism>
<evidence type="ECO:0000313" key="8">
    <source>
        <dbReference type="EMBL" id="ABV93931.1"/>
    </source>
</evidence>
<proteinExistence type="inferred from homology"/>
<keyword evidence="5" id="KW-0564">Palmitate</keyword>
<evidence type="ECO:0008006" key="10">
    <source>
        <dbReference type="Google" id="ProtNLM"/>
    </source>
</evidence>
<evidence type="ECO:0000256" key="4">
    <source>
        <dbReference type="ARBA" id="ARBA00023136"/>
    </source>
</evidence>
<keyword evidence="3 7" id="KW-0732">Signal</keyword>
<evidence type="ECO:0000256" key="2">
    <source>
        <dbReference type="ARBA" id="ARBA00022475"/>
    </source>
</evidence>
<sequence length="45" mass="4553">MTRLKLVLAALSLPLILAACATVEGAGQDISTAGDAIAEEAREAQ</sequence>
<dbReference type="InterPro" id="IPR012556">
    <property type="entry name" value="Entericidin"/>
</dbReference>
<keyword evidence="2" id="KW-1003">Cell membrane</keyword>
<dbReference type="AlphaFoldDB" id="A8LQR4"/>
<comment type="similarity">
    <text evidence="1">Belongs to the EcnA/EcnB lipoprotein family.</text>
</comment>
<dbReference type="GO" id="GO:0009636">
    <property type="term" value="P:response to toxic substance"/>
    <property type="evidence" value="ECO:0007669"/>
    <property type="project" value="InterPro"/>
</dbReference>
<evidence type="ECO:0000256" key="5">
    <source>
        <dbReference type="ARBA" id="ARBA00023139"/>
    </source>
</evidence>
<feature type="signal peptide" evidence="7">
    <location>
        <begin position="1"/>
        <end position="21"/>
    </location>
</feature>